<proteinExistence type="predicted"/>
<dbReference type="AlphaFoldDB" id="A0A2V0QFP1"/>
<name>A0A2V0QFP1_PSESF</name>
<evidence type="ECO:0000256" key="1">
    <source>
        <dbReference type="SAM" id="MobiDB-lite"/>
    </source>
</evidence>
<comment type="caution">
    <text evidence="2">The sequence shown here is derived from an EMBL/GenBank/DDBJ whole genome shotgun (WGS) entry which is preliminary data.</text>
</comment>
<reference evidence="2 3" key="1">
    <citation type="submission" date="2018-04" db="EMBL/GenBank/DDBJ databases">
        <title>Draft genome sequence of Pseudomonas syringae pv. actinidiae biovar 1 strains isolated from kiwifruit in Kagawa prefecture.</title>
        <authorList>
            <person name="Tabuchi M."/>
            <person name="Saito M."/>
            <person name="Fujiwara S."/>
            <person name="Sasa N."/>
            <person name="Akimitsu K."/>
            <person name="Gomi K."/>
            <person name="Konishi-Sugita S."/>
            <person name="Hamano K."/>
            <person name="Kataoka I."/>
        </authorList>
    </citation>
    <scope>NUCLEOTIDE SEQUENCE [LARGE SCALE GENOMIC DNA]</scope>
    <source>
        <strain evidence="2 3">MAFF212206</strain>
    </source>
</reference>
<keyword evidence="2" id="KW-0808">Transferase</keyword>
<evidence type="ECO:0000313" key="3">
    <source>
        <dbReference type="Proteomes" id="UP000247480"/>
    </source>
</evidence>
<keyword evidence="2" id="KW-0418">Kinase</keyword>
<dbReference type="Proteomes" id="UP000247480">
    <property type="component" value="Unassembled WGS sequence"/>
</dbReference>
<gene>
    <name evidence="2" type="ORF">KPSA1_05294</name>
</gene>
<dbReference type="GO" id="GO:0016301">
    <property type="term" value="F:kinase activity"/>
    <property type="evidence" value="ECO:0007669"/>
    <property type="project" value="UniProtKB-KW"/>
</dbReference>
<dbReference type="EMBL" id="BGJZ01000283">
    <property type="protein sequence ID" value="GBH11839.1"/>
    <property type="molecule type" value="Genomic_DNA"/>
</dbReference>
<sequence length="145" mass="15488">MMCGVVNREDAGKAPSGIGRLCRSSNSHSRVQSRQLSGTDAFTFMCPRASRCLSLPRRQVSQAAASGTNRMQQGSSGVIRLRHHGECPRCNGVTNRPQGFHTVPLESNPARCLGVPPAHRLSLLASAPRVPCGALGDQGTARSRR</sequence>
<protein>
    <submittedName>
        <fullName evidence="2">Adenylate kinase or related kinase</fullName>
    </submittedName>
</protein>
<feature type="region of interest" description="Disordered" evidence="1">
    <location>
        <begin position="1"/>
        <end position="25"/>
    </location>
</feature>
<accession>A0A2V0QFP1</accession>
<organism evidence="2 3">
    <name type="scientific">Pseudomonas syringae pv. actinidiae</name>
    <dbReference type="NCBI Taxonomy" id="103796"/>
    <lineage>
        <taxon>Bacteria</taxon>
        <taxon>Pseudomonadati</taxon>
        <taxon>Pseudomonadota</taxon>
        <taxon>Gammaproteobacteria</taxon>
        <taxon>Pseudomonadales</taxon>
        <taxon>Pseudomonadaceae</taxon>
        <taxon>Pseudomonas</taxon>
        <taxon>Pseudomonas syringae</taxon>
    </lineage>
</organism>
<evidence type="ECO:0000313" key="2">
    <source>
        <dbReference type="EMBL" id="GBH11839.1"/>
    </source>
</evidence>